<dbReference type="AlphaFoldDB" id="A0A2T0JX62"/>
<proteinExistence type="predicted"/>
<evidence type="ECO:0000313" key="2">
    <source>
        <dbReference type="EMBL" id="PRX12595.1"/>
    </source>
</evidence>
<sequence length="84" mass="8858">MHHTAAQLEVAEAILHRSAAQTPNPDTADRLDSLGEQVTAQAHDIDRRADRLAGPPGPDPAPHQRSLPGHKTTAPGNSDDSEVA</sequence>
<reference evidence="2 3" key="1">
    <citation type="submission" date="2018-03" db="EMBL/GenBank/DDBJ databases">
        <title>Genomic Encyclopedia of Archaeal and Bacterial Type Strains, Phase II (KMG-II): from individual species to whole genera.</title>
        <authorList>
            <person name="Goeker M."/>
        </authorList>
    </citation>
    <scope>NUCLEOTIDE SEQUENCE [LARGE SCALE GENOMIC DNA]</scope>
    <source>
        <strain evidence="2 3">DSM 43146</strain>
    </source>
</reference>
<name>A0A2T0JX62_9ACTN</name>
<protein>
    <submittedName>
        <fullName evidence="2">Uncharacterized protein</fullName>
    </submittedName>
</protein>
<accession>A0A2T0JX62</accession>
<comment type="caution">
    <text evidence="2">The sequence shown here is derived from an EMBL/GenBank/DDBJ whole genome shotgun (WGS) entry which is preliminary data.</text>
</comment>
<evidence type="ECO:0000313" key="3">
    <source>
        <dbReference type="Proteomes" id="UP000239415"/>
    </source>
</evidence>
<feature type="region of interest" description="Disordered" evidence="1">
    <location>
        <begin position="12"/>
        <end position="84"/>
    </location>
</feature>
<keyword evidence="3" id="KW-1185">Reference proteome</keyword>
<dbReference type="Proteomes" id="UP000239415">
    <property type="component" value="Unassembled WGS sequence"/>
</dbReference>
<evidence type="ECO:0000256" key="1">
    <source>
        <dbReference type="SAM" id="MobiDB-lite"/>
    </source>
</evidence>
<gene>
    <name evidence="2" type="ORF">CLV67_12718</name>
</gene>
<dbReference type="EMBL" id="PVMZ01000027">
    <property type="protein sequence ID" value="PRX12595.1"/>
    <property type="molecule type" value="Genomic_DNA"/>
</dbReference>
<organism evidence="2 3">
    <name type="scientific">Actinoplanes italicus</name>
    <dbReference type="NCBI Taxonomy" id="113567"/>
    <lineage>
        <taxon>Bacteria</taxon>
        <taxon>Bacillati</taxon>
        <taxon>Actinomycetota</taxon>
        <taxon>Actinomycetes</taxon>
        <taxon>Micromonosporales</taxon>
        <taxon>Micromonosporaceae</taxon>
        <taxon>Actinoplanes</taxon>
    </lineage>
</organism>